<protein>
    <submittedName>
        <fullName evidence="3">Chromosome segregation protein SMC</fullName>
    </submittedName>
</protein>
<dbReference type="InterPro" id="IPR021104">
    <property type="entry name" value="KfrA_DNA-bd_N"/>
</dbReference>
<dbReference type="Pfam" id="PF11740">
    <property type="entry name" value="KfrA_N"/>
    <property type="match status" value="1"/>
</dbReference>
<dbReference type="RefSeq" id="WP_115248467.1">
    <property type="nucleotide sequence ID" value="NZ_UGQC01000005.1"/>
</dbReference>
<organism evidence="3 4">
    <name type="scientific">Moraxella lacunata</name>
    <dbReference type="NCBI Taxonomy" id="477"/>
    <lineage>
        <taxon>Bacteria</taxon>
        <taxon>Pseudomonadati</taxon>
        <taxon>Pseudomonadota</taxon>
        <taxon>Gammaproteobacteria</taxon>
        <taxon>Moraxellales</taxon>
        <taxon>Moraxellaceae</taxon>
        <taxon>Moraxella</taxon>
    </lineage>
</organism>
<proteinExistence type="predicted"/>
<keyword evidence="4" id="KW-1185">Reference proteome</keyword>
<dbReference type="AlphaFoldDB" id="A0A378UC65"/>
<accession>A0A378UC65</accession>
<keyword evidence="1" id="KW-0175">Coiled coil</keyword>
<dbReference type="EMBL" id="UGQC01000005">
    <property type="protein sequence ID" value="STZ74915.1"/>
    <property type="molecule type" value="Genomic_DNA"/>
</dbReference>
<dbReference type="Proteomes" id="UP000254107">
    <property type="component" value="Unassembled WGS sequence"/>
</dbReference>
<evidence type="ECO:0000313" key="3">
    <source>
        <dbReference type="EMBL" id="STZ74915.1"/>
    </source>
</evidence>
<name>A0A378UC65_MORLA</name>
<evidence type="ECO:0000313" key="4">
    <source>
        <dbReference type="Proteomes" id="UP000254107"/>
    </source>
</evidence>
<dbReference type="GeneID" id="302271554"/>
<sequence>MTITVELIHATADELYSQGIKPTQISVRKALGKGSFSTISEALRSWRAEQETVAELAQVVLPQEIAERAETLVAQLWGMAQSIANEKLAEEREALATARTNMDMEMADMAEVVAMLESEQADMAEQVERLEAKIKELQAQRDGLQSELAQSRTECTNLNDKLTDREKYTEELEKRVIELTGENKGMIAEIARLTSRNQFKNDEIKRLEAELDKTTLLHQAQSEVAKKELEAVRAELSEAVKDNAKLQGKLELSADNQAKVDKTIESQADKIAELTVMIAELKPARAKTTKKPTAKAE</sequence>
<gene>
    <name evidence="3" type="ORF">NCTC7911_03096</name>
</gene>
<feature type="domain" description="KfrA N-terminal DNA-binding" evidence="2">
    <location>
        <begin position="5"/>
        <end position="119"/>
    </location>
</feature>
<feature type="coiled-coil region" evidence="1">
    <location>
        <begin position="113"/>
        <end position="161"/>
    </location>
</feature>
<evidence type="ECO:0000256" key="1">
    <source>
        <dbReference type="SAM" id="Coils"/>
    </source>
</evidence>
<dbReference type="Gene3D" id="1.20.5.340">
    <property type="match status" value="1"/>
</dbReference>
<reference evidence="3 4" key="1">
    <citation type="submission" date="2018-06" db="EMBL/GenBank/DDBJ databases">
        <authorList>
            <consortium name="Pathogen Informatics"/>
            <person name="Doyle S."/>
        </authorList>
    </citation>
    <scope>NUCLEOTIDE SEQUENCE [LARGE SCALE GENOMIC DNA]</scope>
    <source>
        <strain evidence="3 4">NCTC7911</strain>
    </source>
</reference>
<feature type="coiled-coil region" evidence="1">
    <location>
        <begin position="190"/>
        <end position="249"/>
    </location>
</feature>
<evidence type="ECO:0000259" key="2">
    <source>
        <dbReference type="Pfam" id="PF11740"/>
    </source>
</evidence>